<keyword evidence="2" id="KW-0479">Metal-binding</keyword>
<comment type="caution">
    <text evidence="8">The sequence shown here is derived from an EMBL/GenBank/DDBJ whole genome shotgun (WGS) entry which is preliminary data.</text>
</comment>
<organism evidence="8 9">
    <name type="scientific">Arachis hypogaea</name>
    <name type="common">Peanut</name>
    <dbReference type="NCBI Taxonomy" id="3818"/>
    <lineage>
        <taxon>Eukaryota</taxon>
        <taxon>Viridiplantae</taxon>
        <taxon>Streptophyta</taxon>
        <taxon>Embryophyta</taxon>
        <taxon>Tracheophyta</taxon>
        <taxon>Spermatophyta</taxon>
        <taxon>Magnoliopsida</taxon>
        <taxon>eudicotyledons</taxon>
        <taxon>Gunneridae</taxon>
        <taxon>Pentapetalae</taxon>
        <taxon>rosids</taxon>
        <taxon>fabids</taxon>
        <taxon>Fabales</taxon>
        <taxon>Fabaceae</taxon>
        <taxon>Papilionoideae</taxon>
        <taxon>50 kb inversion clade</taxon>
        <taxon>dalbergioids sensu lato</taxon>
        <taxon>Dalbergieae</taxon>
        <taxon>Pterocarpus clade</taxon>
        <taxon>Arachis</taxon>
    </lineage>
</organism>
<evidence type="ECO:0000256" key="1">
    <source>
        <dbReference type="ARBA" id="ARBA00005690"/>
    </source>
</evidence>
<dbReference type="GO" id="GO:0003677">
    <property type="term" value="F:DNA binding"/>
    <property type="evidence" value="ECO:0007669"/>
    <property type="project" value="UniProtKB-KW"/>
</dbReference>
<dbReference type="EMBL" id="SDMP01000021">
    <property type="protein sequence ID" value="RYQ80628.1"/>
    <property type="molecule type" value="Genomic_DNA"/>
</dbReference>
<keyword evidence="3" id="KW-0863">Zinc-finger</keyword>
<dbReference type="PANTHER" id="PTHR47165:SF4">
    <property type="entry name" value="OS03G0429900 PROTEIN"/>
    <property type="match status" value="1"/>
</dbReference>
<dbReference type="CDD" id="cd04476">
    <property type="entry name" value="RPA1_DBD_C"/>
    <property type="match status" value="1"/>
</dbReference>
<evidence type="ECO:0000256" key="5">
    <source>
        <dbReference type="ARBA" id="ARBA00023125"/>
    </source>
</evidence>
<dbReference type="PANTHER" id="PTHR47165">
    <property type="entry name" value="OS03G0429900 PROTEIN"/>
    <property type="match status" value="1"/>
</dbReference>
<name>A0A444WT55_ARAHY</name>
<dbReference type="GO" id="GO:0008270">
    <property type="term" value="F:zinc ion binding"/>
    <property type="evidence" value="ECO:0007669"/>
    <property type="project" value="UniProtKB-KW"/>
</dbReference>
<dbReference type="InterPro" id="IPR047192">
    <property type="entry name" value="Euk_RPA1_DBD_C"/>
</dbReference>
<keyword evidence="5" id="KW-0238">DNA-binding</keyword>
<dbReference type="AlphaFoldDB" id="A0A444WT55"/>
<dbReference type="Gene3D" id="2.40.50.140">
    <property type="entry name" value="Nucleic acid-binding proteins"/>
    <property type="match status" value="1"/>
</dbReference>
<feature type="domain" description="Replication factor A C-terminal" evidence="7">
    <location>
        <begin position="95"/>
        <end position="208"/>
    </location>
</feature>
<keyword evidence="4" id="KW-0862">Zinc</keyword>
<evidence type="ECO:0000256" key="3">
    <source>
        <dbReference type="ARBA" id="ARBA00022771"/>
    </source>
</evidence>
<dbReference type="SUPFAM" id="SSF50249">
    <property type="entry name" value="Nucleic acid-binding proteins"/>
    <property type="match status" value="1"/>
</dbReference>
<sequence>MVDQLLRHMQDGRVEPLIVVVQYFKATRWNGKTSVQSHFDISQLHIDSNLKDVGIFVDEVDDPFEPMCRLLGGEPSSSVRISQEGPTWIAASIVAINVTKDDWFYKSCRKCPKKVETPIENRYECGKCGHTHGSAALRFKVEVMVFDGTGSIRLLLWDKETSMLCGKRAEQIMEDDVIVGDEYPKTLDNMMEKRVIFKINIKEANINQFDHVYTEDGCNNYLEISENVANLKTDCDTESSMDVVEECISSLKYKTPSKNITNGLKNSPLSLNEDEEEGQLSTNRFSRKMGKRQKCVNLDADI</sequence>
<dbReference type="Proteomes" id="UP000289738">
    <property type="component" value="Unassembled WGS sequence"/>
</dbReference>
<dbReference type="InterPro" id="IPR013955">
    <property type="entry name" value="Rep_factor-A_C"/>
</dbReference>
<protein>
    <recommendedName>
        <fullName evidence="7">Replication factor A C-terminal domain-containing protein</fullName>
    </recommendedName>
</protein>
<feature type="region of interest" description="Disordered" evidence="6">
    <location>
        <begin position="262"/>
        <end position="281"/>
    </location>
</feature>
<proteinExistence type="inferred from homology"/>
<reference evidence="8 9" key="1">
    <citation type="submission" date="2019-01" db="EMBL/GenBank/DDBJ databases">
        <title>Sequencing of cultivated peanut Arachis hypogaea provides insights into genome evolution and oil improvement.</title>
        <authorList>
            <person name="Chen X."/>
        </authorList>
    </citation>
    <scope>NUCLEOTIDE SEQUENCE [LARGE SCALE GENOMIC DNA]</scope>
    <source>
        <strain evidence="9">cv. Fuhuasheng</strain>
        <tissue evidence="8">Leaves</tissue>
    </source>
</reference>
<evidence type="ECO:0000313" key="8">
    <source>
        <dbReference type="EMBL" id="RYQ80628.1"/>
    </source>
</evidence>
<comment type="similarity">
    <text evidence="1">Belongs to the replication factor A protein 1 family.</text>
</comment>
<dbReference type="InterPro" id="IPR012340">
    <property type="entry name" value="NA-bd_OB-fold"/>
</dbReference>
<keyword evidence="9" id="KW-1185">Reference proteome</keyword>
<evidence type="ECO:0000313" key="9">
    <source>
        <dbReference type="Proteomes" id="UP000289738"/>
    </source>
</evidence>
<evidence type="ECO:0000256" key="2">
    <source>
        <dbReference type="ARBA" id="ARBA00022723"/>
    </source>
</evidence>
<evidence type="ECO:0000256" key="6">
    <source>
        <dbReference type="SAM" id="MobiDB-lite"/>
    </source>
</evidence>
<evidence type="ECO:0000259" key="7">
    <source>
        <dbReference type="Pfam" id="PF08646"/>
    </source>
</evidence>
<accession>A0A444WT55</accession>
<gene>
    <name evidence="8" type="ORF">Ahy_Scaffold1g106915</name>
</gene>
<dbReference type="Pfam" id="PF08646">
    <property type="entry name" value="Rep_fac-A_C"/>
    <property type="match status" value="1"/>
</dbReference>
<evidence type="ECO:0000256" key="4">
    <source>
        <dbReference type="ARBA" id="ARBA00022833"/>
    </source>
</evidence>